<dbReference type="InterPro" id="IPR036086">
    <property type="entry name" value="ParB/Sulfiredoxin_sf"/>
</dbReference>
<dbReference type="OrthoDB" id="7656008at2"/>
<evidence type="ECO:0000313" key="2">
    <source>
        <dbReference type="EMBL" id="RCX28040.1"/>
    </source>
</evidence>
<dbReference type="Proteomes" id="UP000252707">
    <property type="component" value="Unassembled WGS sequence"/>
</dbReference>
<dbReference type="PANTHER" id="PTHR33375">
    <property type="entry name" value="CHROMOSOME-PARTITIONING PROTEIN PARB-RELATED"/>
    <property type="match status" value="1"/>
</dbReference>
<gene>
    <name evidence="2" type="ORF">DFQ59_10868</name>
</gene>
<feature type="region of interest" description="Disordered" evidence="1">
    <location>
        <begin position="16"/>
        <end position="36"/>
    </location>
</feature>
<dbReference type="GO" id="GO:0007059">
    <property type="term" value="P:chromosome segregation"/>
    <property type="evidence" value="ECO:0007669"/>
    <property type="project" value="TreeGrafter"/>
</dbReference>
<sequence length="571" mass="62818">MKKQRPSDAELIDLLQQPHFRRDQGEVMPSTDPINPTPMILEVDRIRTYDRNPRRVPNSMFEAIKDSIRASGMTQTLNITRRPDAEHYMVAEGGNTRLKAVQELWQETGDERFLRVHCLFQPWAGDTETLVAHLKENDLRGDLTFIDRALAIRELRQLLEEEGGGERLTPRQLAERLKRYGYSVGRTILMWFDYAVDTLHPAIPTALRTGMGRPQIERIRNLDRAFCAAWAVLGLGEAESAQSLFIDVLSRHDGETLDLDPVRRDLETELSVSADCDVQRASLVLGAALSGRTVAQLLEEQPGNGQADEEGAEPAGAEEPEQGSLAQDPGSAAPASAPASTPVTTASPRAEPEAPNPAPAGGHAPEREPAQRTPRLAVVPPAESAGAAQTRESETPLGRSTPDLPTDLKSLRARCWTLATRLAHLTRMGDVVIPIPAGLGYLVSPVPQEVLEPMAPEAVRTAAVVWWHLAALAEQFAAHGGAISHMPEEWCERPIGEAIQAAGGDSGPSLWSQWYWGRFDEQLATDVPPLDGPDIGPAMYQAWGDREWSLWTDLVETYRAVHRLTSGNPWR</sequence>
<dbReference type="EMBL" id="QPJY01000008">
    <property type="protein sequence ID" value="RCX28040.1"/>
    <property type="molecule type" value="Genomic_DNA"/>
</dbReference>
<feature type="compositionally biased region" description="Acidic residues" evidence="1">
    <location>
        <begin position="307"/>
        <end position="321"/>
    </location>
</feature>
<dbReference type="GO" id="GO:0005694">
    <property type="term" value="C:chromosome"/>
    <property type="evidence" value="ECO:0007669"/>
    <property type="project" value="TreeGrafter"/>
</dbReference>
<dbReference type="NCBIfam" id="TIGR03764">
    <property type="entry name" value="ICE_PFGI_1_parB"/>
    <property type="match status" value="1"/>
</dbReference>
<name>A0A369C255_9GAMM</name>
<protein>
    <submittedName>
        <fullName evidence="2">ParB family protein of integrating conjugative element (PFGI_1 class)</fullName>
    </submittedName>
</protein>
<evidence type="ECO:0000313" key="3">
    <source>
        <dbReference type="Proteomes" id="UP000252707"/>
    </source>
</evidence>
<feature type="compositionally biased region" description="Low complexity" evidence="1">
    <location>
        <begin position="331"/>
        <end position="349"/>
    </location>
</feature>
<dbReference type="PANTHER" id="PTHR33375:SF1">
    <property type="entry name" value="CHROMOSOME-PARTITIONING PROTEIN PARB-RELATED"/>
    <property type="match status" value="1"/>
</dbReference>
<dbReference type="SUPFAM" id="SSF110849">
    <property type="entry name" value="ParB/Sulfiredoxin"/>
    <property type="match status" value="1"/>
</dbReference>
<reference evidence="2 3" key="1">
    <citation type="submission" date="2018-07" db="EMBL/GenBank/DDBJ databases">
        <title>Genomic Encyclopedia of Type Strains, Phase IV (KMG-IV): sequencing the most valuable type-strain genomes for metagenomic binning, comparative biology and taxonomic classification.</title>
        <authorList>
            <person name="Goeker M."/>
        </authorList>
    </citation>
    <scope>NUCLEOTIDE SEQUENCE [LARGE SCALE GENOMIC DNA]</scope>
    <source>
        <strain evidence="2 3">DSM 26407</strain>
    </source>
</reference>
<keyword evidence="3" id="KW-1185">Reference proteome</keyword>
<dbReference type="InterPro" id="IPR050336">
    <property type="entry name" value="Chromosome_partition/occlusion"/>
</dbReference>
<feature type="region of interest" description="Disordered" evidence="1">
    <location>
        <begin position="301"/>
        <end position="406"/>
    </location>
</feature>
<dbReference type="RefSeq" id="WP_114280461.1">
    <property type="nucleotide sequence ID" value="NZ_QPJY01000008.1"/>
</dbReference>
<accession>A0A369C255</accession>
<dbReference type="AlphaFoldDB" id="A0A369C255"/>
<organism evidence="2 3">
    <name type="scientific">Thioalbus denitrificans</name>
    <dbReference type="NCBI Taxonomy" id="547122"/>
    <lineage>
        <taxon>Bacteria</taxon>
        <taxon>Pseudomonadati</taxon>
        <taxon>Pseudomonadota</taxon>
        <taxon>Gammaproteobacteria</taxon>
        <taxon>Chromatiales</taxon>
        <taxon>Ectothiorhodospiraceae</taxon>
        <taxon>Thioalbus</taxon>
    </lineage>
</organism>
<evidence type="ECO:0000256" key="1">
    <source>
        <dbReference type="SAM" id="MobiDB-lite"/>
    </source>
</evidence>
<dbReference type="InterPro" id="IPR022304">
    <property type="entry name" value="ICE_PFGI_1_ParB"/>
</dbReference>
<comment type="caution">
    <text evidence="2">The sequence shown here is derived from an EMBL/GenBank/DDBJ whole genome shotgun (WGS) entry which is preliminary data.</text>
</comment>
<proteinExistence type="predicted"/>